<dbReference type="Gene3D" id="3.40.190.290">
    <property type="match status" value="1"/>
</dbReference>
<keyword evidence="3 6" id="KW-0238">DNA-binding</keyword>
<dbReference type="PROSITE" id="PS50931">
    <property type="entry name" value="HTH_LYSR"/>
    <property type="match status" value="1"/>
</dbReference>
<evidence type="ECO:0000256" key="1">
    <source>
        <dbReference type="ARBA" id="ARBA00009437"/>
    </source>
</evidence>
<feature type="domain" description="HTH lysR-type" evidence="5">
    <location>
        <begin position="1"/>
        <end position="58"/>
    </location>
</feature>
<dbReference type="SUPFAM" id="SSF53850">
    <property type="entry name" value="Periplasmic binding protein-like II"/>
    <property type="match status" value="1"/>
</dbReference>
<dbReference type="GO" id="GO:0003700">
    <property type="term" value="F:DNA-binding transcription factor activity"/>
    <property type="evidence" value="ECO:0007669"/>
    <property type="project" value="InterPro"/>
</dbReference>
<dbReference type="Pfam" id="PF00126">
    <property type="entry name" value="HTH_1"/>
    <property type="match status" value="1"/>
</dbReference>
<evidence type="ECO:0000259" key="5">
    <source>
        <dbReference type="PROSITE" id="PS50931"/>
    </source>
</evidence>
<dbReference type="RefSeq" id="WP_074751778.1">
    <property type="nucleotide sequence ID" value="NZ_CAXVJC010000001.1"/>
</dbReference>
<accession>A0A1I4IDI2</accession>
<evidence type="ECO:0000256" key="4">
    <source>
        <dbReference type="ARBA" id="ARBA00023163"/>
    </source>
</evidence>
<dbReference type="Gene3D" id="1.10.10.10">
    <property type="entry name" value="Winged helix-like DNA-binding domain superfamily/Winged helix DNA-binding domain"/>
    <property type="match status" value="1"/>
</dbReference>
<evidence type="ECO:0000313" key="6">
    <source>
        <dbReference type="EMBL" id="SFL52063.1"/>
    </source>
</evidence>
<dbReference type="CDD" id="cd05466">
    <property type="entry name" value="PBP2_LTTR_substrate"/>
    <property type="match status" value="1"/>
</dbReference>
<dbReference type="GO" id="GO:0000976">
    <property type="term" value="F:transcription cis-regulatory region binding"/>
    <property type="evidence" value="ECO:0007669"/>
    <property type="project" value="TreeGrafter"/>
</dbReference>
<dbReference type="SUPFAM" id="SSF46785">
    <property type="entry name" value="Winged helix' DNA-binding domain"/>
    <property type="match status" value="1"/>
</dbReference>
<dbReference type="PANTHER" id="PTHR30126:SF40">
    <property type="entry name" value="HTH-TYPE TRANSCRIPTIONAL REGULATOR GLTR"/>
    <property type="match status" value="1"/>
</dbReference>
<proteinExistence type="inferred from homology"/>
<dbReference type="EMBL" id="FOTJ01000015">
    <property type="protein sequence ID" value="SFL52063.1"/>
    <property type="molecule type" value="Genomic_DNA"/>
</dbReference>
<keyword evidence="2" id="KW-0805">Transcription regulation</keyword>
<sequence>MFELFETFITIYETKSFTITANNLLITQSTVTKRLKKLENEINRTLFYRKNMKDIIPTTAAHELYPSAINFIEDWKTTQDIFHKNSKKTNFKIGITQSSAANFLPGLIKILKEDLNKINLEINIYDSKKILSLVKSKNINLGIIDQNFSDPQITKFDLFQDKLVLAGETNDTIFFLREIKNEIGDLTKKIFIKNNIYFEETISINDYATIINFVKNKKGSAFLPKTLVPENVSIKESHENYLLHYSLIHYYNESNEVIDELIFKIKSNVKTLLSGI</sequence>
<dbReference type="PANTHER" id="PTHR30126">
    <property type="entry name" value="HTH-TYPE TRANSCRIPTIONAL REGULATOR"/>
    <property type="match status" value="1"/>
</dbReference>
<keyword evidence="4" id="KW-0804">Transcription</keyword>
<dbReference type="Proteomes" id="UP000181969">
    <property type="component" value="Unassembled WGS sequence"/>
</dbReference>
<organism evidence="6 7">
    <name type="scientific">Lactococcus garvieae</name>
    <dbReference type="NCBI Taxonomy" id="1363"/>
    <lineage>
        <taxon>Bacteria</taxon>
        <taxon>Bacillati</taxon>
        <taxon>Bacillota</taxon>
        <taxon>Bacilli</taxon>
        <taxon>Lactobacillales</taxon>
        <taxon>Streptococcaceae</taxon>
        <taxon>Lactococcus</taxon>
    </lineage>
</organism>
<evidence type="ECO:0000256" key="2">
    <source>
        <dbReference type="ARBA" id="ARBA00023015"/>
    </source>
</evidence>
<name>A0A1I4IDI2_9LACT</name>
<dbReference type="AlphaFoldDB" id="A0A1I4IDI2"/>
<dbReference type="InterPro" id="IPR036388">
    <property type="entry name" value="WH-like_DNA-bd_sf"/>
</dbReference>
<reference evidence="6 7" key="1">
    <citation type="submission" date="2016-10" db="EMBL/GenBank/DDBJ databases">
        <authorList>
            <person name="de Groot N.N."/>
        </authorList>
    </citation>
    <scope>NUCLEOTIDE SEQUENCE [LARGE SCALE GENOMIC DNA]</scope>
    <source>
        <strain evidence="6 7">M79</strain>
    </source>
</reference>
<dbReference type="InterPro" id="IPR000847">
    <property type="entry name" value="LysR_HTH_N"/>
</dbReference>
<protein>
    <submittedName>
        <fullName evidence="6">DNA-binding transcriptional regulator, LysR family</fullName>
    </submittedName>
</protein>
<comment type="similarity">
    <text evidence="1">Belongs to the LysR transcriptional regulatory family.</text>
</comment>
<evidence type="ECO:0000256" key="3">
    <source>
        <dbReference type="ARBA" id="ARBA00023125"/>
    </source>
</evidence>
<dbReference type="InterPro" id="IPR036390">
    <property type="entry name" value="WH_DNA-bd_sf"/>
</dbReference>
<dbReference type="InterPro" id="IPR005119">
    <property type="entry name" value="LysR_subst-bd"/>
</dbReference>
<dbReference type="Pfam" id="PF03466">
    <property type="entry name" value="LysR_substrate"/>
    <property type="match status" value="1"/>
</dbReference>
<evidence type="ECO:0000313" key="7">
    <source>
        <dbReference type="Proteomes" id="UP000181969"/>
    </source>
</evidence>
<gene>
    <name evidence="6" type="ORF">SAMN05216438_11522</name>
</gene>